<dbReference type="OrthoDB" id="1921208at2759"/>
<dbReference type="InterPro" id="IPR006045">
    <property type="entry name" value="Cupin_1"/>
</dbReference>
<protein>
    <recommendedName>
        <fullName evidence="13">Germin-like protein</fullName>
    </recommendedName>
</protein>
<feature type="chain" id="PRO_5024510794" description="Germin-like protein" evidence="13">
    <location>
        <begin position="26"/>
        <end position="225"/>
    </location>
</feature>
<accession>A0A5N6R0V0</accession>
<evidence type="ECO:0000256" key="10">
    <source>
        <dbReference type="PIRSR" id="PIRSR601929-1"/>
    </source>
</evidence>
<dbReference type="SMART" id="SM00835">
    <property type="entry name" value="Cupin_1"/>
    <property type="match status" value="1"/>
</dbReference>
<keyword evidence="4 13" id="KW-0964">Secreted</keyword>
<evidence type="ECO:0000256" key="2">
    <source>
        <dbReference type="ARBA" id="ARBA00007456"/>
    </source>
</evidence>
<feature type="domain" description="Cupin type-1" evidence="14">
    <location>
        <begin position="66"/>
        <end position="217"/>
    </location>
</feature>
<dbReference type="InterPro" id="IPR014710">
    <property type="entry name" value="RmlC-like_jellyroll"/>
</dbReference>
<feature type="signal peptide" evidence="13">
    <location>
        <begin position="1"/>
        <end position="25"/>
    </location>
</feature>
<dbReference type="GO" id="GO:0009506">
    <property type="term" value="C:plasmodesma"/>
    <property type="evidence" value="ECO:0007669"/>
    <property type="project" value="UniProtKB-ARBA"/>
</dbReference>
<feature type="binding site" evidence="10">
    <location>
        <position position="122"/>
    </location>
    <ligand>
        <name>oxalate</name>
        <dbReference type="ChEBI" id="CHEBI:30623"/>
    </ligand>
</feature>
<evidence type="ECO:0000256" key="7">
    <source>
        <dbReference type="ARBA" id="ARBA00023157"/>
    </source>
</evidence>
<keyword evidence="3 13" id="KW-0052">Apoplast</keyword>
<dbReference type="CDD" id="cd02241">
    <property type="entry name" value="cupin_OxOx"/>
    <property type="match status" value="1"/>
</dbReference>
<dbReference type="GO" id="GO:2000280">
    <property type="term" value="P:regulation of root development"/>
    <property type="evidence" value="ECO:0007669"/>
    <property type="project" value="UniProtKB-ARBA"/>
</dbReference>
<evidence type="ECO:0000256" key="6">
    <source>
        <dbReference type="ARBA" id="ARBA00022729"/>
    </source>
</evidence>
<evidence type="ECO:0000256" key="5">
    <source>
        <dbReference type="ARBA" id="ARBA00022723"/>
    </source>
</evidence>
<dbReference type="Pfam" id="PF00190">
    <property type="entry name" value="Cupin_1"/>
    <property type="match status" value="1"/>
</dbReference>
<dbReference type="GO" id="GO:0030145">
    <property type="term" value="F:manganese ion binding"/>
    <property type="evidence" value="ECO:0007669"/>
    <property type="project" value="UniProtKB-UniRule"/>
</dbReference>
<evidence type="ECO:0000256" key="11">
    <source>
        <dbReference type="PIRSR" id="PIRSR601929-2"/>
    </source>
</evidence>
<keyword evidence="8" id="KW-0325">Glycoprotein</keyword>
<dbReference type="Gene3D" id="2.60.120.10">
    <property type="entry name" value="Jelly Rolls"/>
    <property type="match status" value="1"/>
</dbReference>
<dbReference type="EMBL" id="CM017323">
    <property type="protein sequence ID" value="KAE8023386.1"/>
    <property type="molecule type" value="Genomic_DNA"/>
</dbReference>
<feature type="binding site" evidence="11">
    <location>
        <position position="161"/>
    </location>
    <ligand>
        <name>Mn(2+)</name>
        <dbReference type="ChEBI" id="CHEBI:29035"/>
    </ligand>
</feature>
<dbReference type="Proteomes" id="UP000327013">
    <property type="component" value="Chromosome 3"/>
</dbReference>
<dbReference type="InterPro" id="IPR001929">
    <property type="entry name" value="Germin"/>
</dbReference>
<evidence type="ECO:0000256" key="12">
    <source>
        <dbReference type="PIRSR" id="PIRSR601929-3"/>
    </source>
</evidence>
<dbReference type="InterPro" id="IPR011051">
    <property type="entry name" value="RmlC_Cupin_sf"/>
</dbReference>
<dbReference type="FunFam" id="2.60.120.10:FF:000025">
    <property type="entry name" value="germin-like protein subfamily 2 member 1"/>
    <property type="match status" value="1"/>
</dbReference>
<dbReference type="AlphaFoldDB" id="A0A5N6R0V0"/>
<feature type="binding site" evidence="11">
    <location>
        <position position="117"/>
    </location>
    <ligand>
        <name>Mn(2+)</name>
        <dbReference type="ChEBI" id="CHEBI:29035"/>
    </ligand>
</feature>
<evidence type="ECO:0000256" key="9">
    <source>
        <dbReference type="ARBA" id="ARBA00023211"/>
    </source>
</evidence>
<reference evidence="15 16" key="1">
    <citation type="submission" date="2019-06" db="EMBL/GenBank/DDBJ databases">
        <title>A chromosomal-level reference genome of Carpinus fangiana (Coryloideae, Betulaceae).</title>
        <authorList>
            <person name="Yang X."/>
            <person name="Wang Z."/>
            <person name="Zhang L."/>
            <person name="Hao G."/>
            <person name="Liu J."/>
            <person name="Yang Y."/>
        </authorList>
    </citation>
    <scope>NUCLEOTIDE SEQUENCE [LARGE SCALE GENOMIC DNA]</scope>
    <source>
        <strain evidence="15">Cfa_2016G</strain>
        <tissue evidence="15">Leaf</tissue>
    </source>
</reference>
<dbReference type="PROSITE" id="PS00725">
    <property type="entry name" value="GERMIN"/>
    <property type="match status" value="1"/>
</dbReference>
<keyword evidence="6 13" id="KW-0732">Signal</keyword>
<sequence length="225" mass="23819">MKTNCCSPLLQLLFGLALLLGLAKPDPDPLQDYCVADNRSPQSLFLNGAPPCIDPNRATASDFATSALSRPGDTLANSAGSNVTLTNTVNLPGLNTMGLTLARIDIEANGFVPPHSHPRASEVTICLKGELVVGFLDTSNRFYTQKLLPGDSFVFPKGLIHFLSNADERLPALAVSGLNSQNPGVQLTSLASLATTKPGIPDEILKKAYQINGVDVARIRRNLGG</sequence>
<dbReference type="GO" id="GO:0010497">
    <property type="term" value="P:plasmodesmata-mediated intercellular transport"/>
    <property type="evidence" value="ECO:0007669"/>
    <property type="project" value="UniProtKB-ARBA"/>
</dbReference>
<name>A0A5N6R0V0_9ROSI</name>
<evidence type="ECO:0000259" key="14">
    <source>
        <dbReference type="SMART" id="SM00835"/>
    </source>
</evidence>
<dbReference type="PRINTS" id="PR00325">
    <property type="entry name" value="GERMIN"/>
</dbReference>
<organism evidence="15 16">
    <name type="scientific">Carpinus fangiana</name>
    <dbReference type="NCBI Taxonomy" id="176857"/>
    <lineage>
        <taxon>Eukaryota</taxon>
        <taxon>Viridiplantae</taxon>
        <taxon>Streptophyta</taxon>
        <taxon>Embryophyta</taxon>
        <taxon>Tracheophyta</taxon>
        <taxon>Spermatophyta</taxon>
        <taxon>Magnoliopsida</taxon>
        <taxon>eudicotyledons</taxon>
        <taxon>Gunneridae</taxon>
        <taxon>Pentapetalae</taxon>
        <taxon>rosids</taxon>
        <taxon>fabids</taxon>
        <taxon>Fagales</taxon>
        <taxon>Betulaceae</taxon>
        <taxon>Carpinus</taxon>
    </lineage>
</organism>
<feature type="binding site" evidence="10">
    <location>
        <position position="117"/>
    </location>
    <ligand>
        <name>oxalate</name>
        <dbReference type="ChEBI" id="CHEBI:30623"/>
    </ligand>
</feature>
<keyword evidence="9 10" id="KW-0464">Manganese</keyword>
<evidence type="ECO:0000256" key="13">
    <source>
        <dbReference type="RuleBase" id="RU366015"/>
    </source>
</evidence>
<evidence type="ECO:0000256" key="8">
    <source>
        <dbReference type="ARBA" id="ARBA00023180"/>
    </source>
</evidence>
<proteinExistence type="inferred from homology"/>
<dbReference type="PANTHER" id="PTHR31238">
    <property type="entry name" value="GERMIN-LIKE PROTEIN SUBFAMILY 3 MEMBER 3"/>
    <property type="match status" value="1"/>
</dbReference>
<keyword evidence="7 12" id="KW-1015">Disulfide bond</keyword>
<evidence type="ECO:0000256" key="3">
    <source>
        <dbReference type="ARBA" id="ARBA00022523"/>
    </source>
</evidence>
<keyword evidence="5 10" id="KW-0479">Metal-binding</keyword>
<evidence type="ECO:0000256" key="4">
    <source>
        <dbReference type="ARBA" id="ARBA00022525"/>
    </source>
</evidence>
<gene>
    <name evidence="15" type="ORF">FH972_009087</name>
</gene>
<dbReference type="GO" id="GO:0048046">
    <property type="term" value="C:apoplast"/>
    <property type="evidence" value="ECO:0007669"/>
    <property type="project" value="UniProtKB-SubCell"/>
</dbReference>
<feature type="disulfide bond" evidence="12">
    <location>
        <begin position="34"/>
        <end position="52"/>
    </location>
</feature>
<dbReference type="SUPFAM" id="SSF51182">
    <property type="entry name" value="RmlC-like cupins"/>
    <property type="match status" value="1"/>
</dbReference>
<evidence type="ECO:0000313" key="16">
    <source>
        <dbReference type="Proteomes" id="UP000327013"/>
    </source>
</evidence>
<keyword evidence="16" id="KW-1185">Reference proteome</keyword>
<evidence type="ECO:0000256" key="1">
    <source>
        <dbReference type="ARBA" id="ARBA00004271"/>
    </source>
</evidence>
<evidence type="ECO:0000313" key="15">
    <source>
        <dbReference type="EMBL" id="KAE8023386.1"/>
    </source>
</evidence>
<comment type="subcellular location">
    <subcellularLocation>
        <location evidence="1 13">Secreted</location>
        <location evidence="1 13">Extracellular space</location>
        <location evidence="1 13">Apoplast</location>
    </subcellularLocation>
</comment>
<dbReference type="InterPro" id="IPR019780">
    <property type="entry name" value="Germin_Mn-BS"/>
</dbReference>
<feature type="binding site" evidence="11">
    <location>
        <position position="115"/>
    </location>
    <ligand>
        <name>Mn(2+)</name>
        <dbReference type="ChEBI" id="CHEBI:29035"/>
    </ligand>
</feature>
<comment type="similarity">
    <text evidence="2 13">Belongs to the germin family.</text>
</comment>
<feature type="binding site" evidence="11">
    <location>
        <position position="122"/>
    </location>
    <ligand>
        <name>Mn(2+)</name>
        <dbReference type="ChEBI" id="CHEBI:29035"/>
    </ligand>
</feature>